<accession>A0A9D1FIF3</accession>
<name>A0A9D1FIF3_9BACT</name>
<dbReference type="EMBL" id="DVJQ01000042">
    <property type="protein sequence ID" value="HIS74308.1"/>
    <property type="molecule type" value="Genomic_DNA"/>
</dbReference>
<organism evidence="1 2">
    <name type="scientific">Candidatus Galligastranaerophilus intestinavium</name>
    <dbReference type="NCBI Taxonomy" id="2840836"/>
    <lineage>
        <taxon>Bacteria</taxon>
        <taxon>Candidatus Galligastranaerophilus</taxon>
    </lineage>
</organism>
<proteinExistence type="predicted"/>
<dbReference type="AlphaFoldDB" id="A0A9D1FIF3"/>
<evidence type="ECO:0000313" key="2">
    <source>
        <dbReference type="Proteomes" id="UP000886865"/>
    </source>
</evidence>
<protein>
    <submittedName>
        <fullName evidence="1">Uncharacterized protein</fullName>
    </submittedName>
</protein>
<reference evidence="1" key="1">
    <citation type="submission" date="2020-10" db="EMBL/GenBank/DDBJ databases">
        <authorList>
            <person name="Gilroy R."/>
        </authorList>
    </citation>
    <scope>NUCLEOTIDE SEQUENCE</scope>
    <source>
        <strain evidence="1">CHK152-2871</strain>
    </source>
</reference>
<comment type="caution">
    <text evidence="1">The sequence shown here is derived from an EMBL/GenBank/DDBJ whole genome shotgun (WGS) entry which is preliminary data.</text>
</comment>
<evidence type="ECO:0000313" key="1">
    <source>
        <dbReference type="EMBL" id="HIS74308.1"/>
    </source>
</evidence>
<dbReference type="Proteomes" id="UP000886865">
    <property type="component" value="Unassembled WGS sequence"/>
</dbReference>
<gene>
    <name evidence="1" type="ORF">IAA86_04725</name>
</gene>
<reference evidence="1" key="2">
    <citation type="journal article" date="2021" name="PeerJ">
        <title>Extensive microbial diversity within the chicken gut microbiome revealed by metagenomics and culture.</title>
        <authorList>
            <person name="Gilroy R."/>
            <person name="Ravi A."/>
            <person name="Getino M."/>
            <person name="Pursley I."/>
            <person name="Horton D.L."/>
            <person name="Alikhan N.F."/>
            <person name="Baker D."/>
            <person name="Gharbi K."/>
            <person name="Hall N."/>
            <person name="Watson M."/>
            <person name="Adriaenssens E.M."/>
            <person name="Foster-Nyarko E."/>
            <person name="Jarju S."/>
            <person name="Secka A."/>
            <person name="Antonio M."/>
            <person name="Oren A."/>
            <person name="Chaudhuri R.R."/>
            <person name="La Ragione R."/>
            <person name="Hildebrand F."/>
            <person name="Pallen M.J."/>
        </authorList>
    </citation>
    <scope>NUCLEOTIDE SEQUENCE</scope>
    <source>
        <strain evidence="1">CHK152-2871</strain>
    </source>
</reference>
<sequence length="189" mass="22208">MAEQILEPDKYTIELINDSWCVKDSNNKLVAQFPNNEDIKDCYFRYYGNDVFLAFELQYDMYERNFKLLNIHGNVISPSKSYHNMKLVQDTDIFLCLHSVENKKAFNGWVDVYDVINCQGEILLENILKVESHPAENQYYEQLPIHYFDISEVDVTKFLDGDWDDSKIKTLDIDTLQELKEGLNNDQAN</sequence>